<dbReference type="GO" id="GO:0061630">
    <property type="term" value="F:ubiquitin protein ligase activity"/>
    <property type="evidence" value="ECO:0007669"/>
    <property type="project" value="UniProtKB-EC"/>
</dbReference>
<evidence type="ECO:0000256" key="5">
    <source>
        <dbReference type="ARBA" id="ARBA00022833"/>
    </source>
</evidence>
<evidence type="ECO:0000256" key="1">
    <source>
        <dbReference type="ARBA" id="ARBA00000900"/>
    </source>
</evidence>
<gene>
    <name evidence="8" type="ORF">OLC1_LOCUS8880</name>
</gene>
<evidence type="ECO:0000259" key="7">
    <source>
        <dbReference type="PROSITE" id="PS50089"/>
    </source>
</evidence>
<dbReference type="InterPro" id="IPR001841">
    <property type="entry name" value="Znf_RING"/>
</dbReference>
<evidence type="ECO:0000313" key="8">
    <source>
        <dbReference type="EMBL" id="CAI9098731.1"/>
    </source>
</evidence>
<dbReference type="EC" id="2.3.2.27" evidence="2"/>
<dbReference type="AlphaFoldDB" id="A0AAV1CTQ6"/>
<evidence type="ECO:0000313" key="9">
    <source>
        <dbReference type="Proteomes" id="UP001161247"/>
    </source>
</evidence>
<proteinExistence type="predicted"/>
<dbReference type="Pfam" id="PF13639">
    <property type="entry name" value="zf-RING_2"/>
    <property type="match status" value="1"/>
</dbReference>
<protein>
    <recommendedName>
        <fullName evidence="2">RING-type E3 ubiquitin transferase</fullName>
        <ecNumber evidence="2">2.3.2.27</ecNumber>
    </recommendedName>
</protein>
<dbReference type="SUPFAM" id="SSF57850">
    <property type="entry name" value="RING/U-box"/>
    <property type="match status" value="1"/>
</dbReference>
<organism evidence="8 9">
    <name type="scientific">Oldenlandia corymbosa var. corymbosa</name>
    <dbReference type="NCBI Taxonomy" id="529605"/>
    <lineage>
        <taxon>Eukaryota</taxon>
        <taxon>Viridiplantae</taxon>
        <taxon>Streptophyta</taxon>
        <taxon>Embryophyta</taxon>
        <taxon>Tracheophyta</taxon>
        <taxon>Spermatophyta</taxon>
        <taxon>Magnoliopsida</taxon>
        <taxon>eudicotyledons</taxon>
        <taxon>Gunneridae</taxon>
        <taxon>Pentapetalae</taxon>
        <taxon>asterids</taxon>
        <taxon>lamiids</taxon>
        <taxon>Gentianales</taxon>
        <taxon>Rubiaceae</taxon>
        <taxon>Rubioideae</taxon>
        <taxon>Spermacoceae</taxon>
        <taxon>Hedyotis-Oldenlandia complex</taxon>
        <taxon>Oldenlandia</taxon>
    </lineage>
</organism>
<dbReference type="PANTHER" id="PTHR15710">
    <property type="entry name" value="E3 UBIQUITIN-PROTEIN LIGASE PRAJA"/>
    <property type="match status" value="1"/>
</dbReference>
<dbReference type="CDD" id="cd16448">
    <property type="entry name" value="RING-H2"/>
    <property type="match status" value="1"/>
</dbReference>
<evidence type="ECO:0000256" key="3">
    <source>
        <dbReference type="ARBA" id="ARBA00022723"/>
    </source>
</evidence>
<keyword evidence="5" id="KW-0862">Zinc</keyword>
<dbReference type="Gene3D" id="3.30.40.10">
    <property type="entry name" value="Zinc/RING finger domain, C3HC4 (zinc finger)"/>
    <property type="match status" value="1"/>
</dbReference>
<feature type="domain" description="RING-type" evidence="7">
    <location>
        <begin position="196"/>
        <end position="241"/>
    </location>
</feature>
<comment type="catalytic activity">
    <reaction evidence="1">
        <text>S-ubiquitinyl-[E2 ubiquitin-conjugating enzyme]-L-cysteine + [acceptor protein]-L-lysine = [E2 ubiquitin-conjugating enzyme]-L-cysteine + N(6)-ubiquitinyl-[acceptor protein]-L-lysine.</text>
        <dbReference type="EC" id="2.3.2.27"/>
    </reaction>
</comment>
<accession>A0AAV1CTQ6</accession>
<evidence type="ECO:0000256" key="6">
    <source>
        <dbReference type="PROSITE-ProRule" id="PRU00175"/>
    </source>
</evidence>
<keyword evidence="9" id="KW-1185">Reference proteome</keyword>
<name>A0AAV1CTQ6_OLDCO</name>
<dbReference type="EMBL" id="OX459120">
    <property type="protein sequence ID" value="CAI9098731.1"/>
    <property type="molecule type" value="Genomic_DNA"/>
</dbReference>
<keyword evidence="4 6" id="KW-0863">Zinc-finger</keyword>
<dbReference type="PROSITE" id="PS50089">
    <property type="entry name" value="ZF_RING_2"/>
    <property type="match status" value="1"/>
</dbReference>
<sequence>MEPKASITLGDLFMINVAYIQKSKDHLQRQSYQENTVILMSKFQRNHLSTFLFTKQLVRESLKELDHHQGRRLSNDEFLVAQIATYLGTKFCFSSEFLSSNCLKPIICLGLYVTLADEAEPRPRPPLFNEEVKFPDGKLINLGTSFRHESILDNLEFLTGIEVESGRSSYLFGDEVIAKVDYSVKGCDSNDLIDECPVCLEKFREDNRKPAIARTACSHKFHQSCLLKWLGRNEAACPVCRSSCIVWVSGSVNPMHEKITFWNEEVQTRLNKGESSLKHFREEE</sequence>
<reference evidence="8" key="1">
    <citation type="submission" date="2023-03" db="EMBL/GenBank/DDBJ databases">
        <authorList>
            <person name="Julca I."/>
        </authorList>
    </citation>
    <scope>NUCLEOTIDE SEQUENCE</scope>
</reference>
<evidence type="ECO:0000256" key="2">
    <source>
        <dbReference type="ARBA" id="ARBA00012483"/>
    </source>
</evidence>
<dbReference type="InterPro" id="IPR013083">
    <property type="entry name" value="Znf_RING/FYVE/PHD"/>
</dbReference>
<keyword evidence="3" id="KW-0479">Metal-binding</keyword>
<dbReference type="Proteomes" id="UP001161247">
    <property type="component" value="Chromosome 3"/>
</dbReference>
<dbReference type="SMART" id="SM00184">
    <property type="entry name" value="RING"/>
    <property type="match status" value="1"/>
</dbReference>
<evidence type="ECO:0000256" key="4">
    <source>
        <dbReference type="ARBA" id="ARBA00022771"/>
    </source>
</evidence>
<dbReference type="GO" id="GO:0008270">
    <property type="term" value="F:zinc ion binding"/>
    <property type="evidence" value="ECO:0007669"/>
    <property type="project" value="UniProtKB-KW"/>
</dbReference>